<feature type="transmembrane region" description="Helical" evidence="4">
    <location>
        <begin position="142"/>
        <end position="172"/>
    </location>
</feature>
<dbReference type="Gene3D" id="1.20.1250.20">
    <property type="entry name" value="MFS general substrate transporter like domains"/>
    <property type="match status" value="2"/>
</dbReference>
<accession>A0AAV6VSB1</accession>
<dbReference type="AlphaFoldDB" id="A0AAV6VSB1"/>
<evidence type="ECO:0000256" key="2">
    <source>
        <dbReference type="ARBA" id="ARBA00022989"/>
    </source>
</evidence>
<gene>
    <name evidence="5" type="ORF">JTE90_023490</name>
</gene>
<sequence>MQPMESASSPDSAGAPKGGSNIDLSSTLRSGLFASGVTQTKGQRYRELFWENKHTTVTMCFVFWSFGTCVAFLGPTLLDLGCKTGTVFSTMSWVFFSQSFFVLLGSACAGFMLKRFSREMMLLVGTFMMTVSMASIPMCNALWALAIVLAVMGFFMGTIDTVANVSMICIYGKDVSPFLQAIHFFYGVGAFLSPMIAQPFLLNEDCSQFISNTSEPLFPNETQPAATLEEARSMTHIDYAFFIMALTMVPVVILAFSLVGRKHCLRLLGGAPPDREDEENKEYESMADPEIRYASEDQLTKGTAPLVIVTVLSATLMFLYDGLQASYGGYIYSYAVKGPVKFRKSDAAYLNALFWGMFALGRLLSIALATRLSPSFMLFCNIIGCTTGLLLMLALRYNHLMLIVGTCLLGIFMSSVFPTALSLTEQYIHVTPSTTSFLVFGAAVGEMTIPVIVGHEFELTGPTSFLVVGLILCFISIIVYMTLWLAGLTILKPDETPGIMVFFAKYMPKTVQKMEGENASLVNQNVQYYSRMESTTPIQSPDDPDGKVKFLKKECETSY</sequence>
<evidence type="ECO:0000256" key="4">
    <source>
        <dbReference type="SAM" id="Phobius"/>
    </source>
</evidence>
<keyword evidence="6" id="KW-1185">Reference proteome</keyword>
<keyword evidence="2 4" id="KW-1133">Transmembrane helix</keyword>
<dbReference type="InterPro" id="IPR036259">
    <property type="entry name" value="MFS_trans_sf"/>
</dbReference>
<feature type="transmembrane region" description="Helical" evidence="4">
    <location>
        <begin position="239"/>
        <end position="259"/>
    </location>
</feature>
<comment type="caution">
    <text evidence="5">The sequence shown here is derived from an EMBL/GenBank/DDBJ whole genome shotgun (WGS) entry which is preliminary data.</text>
</comment>
<dbReference type="PANTHER" id="PTHR23121:SF10">
    <property type="entry name" value="MAJOR FACILITATOR SUPERFAMILY DOMAIN-CONTAINING PROTEIN 4A"/>
    <property type="match status" value="1"/>
</dbReference>
<proteinExistence type="predicted"/>
<dbReference type="SUPFAM" id="SSF103473">
    <property type="entry name" value="MFS general substrate transporter"/>
    <property type="match status" value="1"/>
</dbReference>
<evidence type="ECO:0000313" key="6">
    <source>
        <dbReference type="Proteomes" id="UP000827092"/>
    </source>
</evidence>
<dbReference type="EMBL" id="JAFNEN010000036">
    <property type="protein sequence ID" value="KAG8198722.1"/>
    <property type="molecule type" value="Genomic_DNA"/>
</dbReference>
<name>A0AAV6VSB1_9ARAC</name>
<dbReference type="FunFam" id="1.20.1250.20:FF:000508">
    <property type="entry name" value="Sodium-dependent glucose transporter 1"/>
    <property type="match status" value="1"/>
</dbReference>
<keyword evidence="1 4" id="KW-0812">Transmembrane</keyword>
<feature type="transmembrane region" description="Helical" evidence="4">
    <location>
        <begin position="302"/>
        <end position="320"/>
    </location>
</feature>
<feature type="transmembrane region" description="Helical" evidence="4">
    <location>
        <begin position="348"/>
        <end position="369"/>
    </location>
</feature>
<dbReference type="PANTHER" id="PTHR23121">
    <property type="entry name" value="SODIUM-DEPENDENT GLUCOSE TRANSPORTER 1"/>
    <property type="match status" value="1"/>
</dbReference>
<dbReference type="Proteomes" id="UP000827092">
    <property type="component" value="Unassembled WGS sequence"/>
</dbReference>
<keyword evidence="3 4" id="KW-0472">Membrane</keyword>
<feature type="transmembrane region" description="Helical" evidence="4">
    <location>
        <begin position="465"/>
        <end position="491"/>
    </location>
</feature>
<feature type="transmembrane region" description="Helical" evidence="4">
    <location>
        <begin position="435"/>
        <end position="453"/>
    </location>
</feature>
<feature type="transmembrane region" description="Helical" evidence="4">
    <location>
        <begin position="184"/>
        <end position="202"/>
    </location>
</feature>
<protein>
    <submittedName>
        <fullName evidence="5">Uncharacterized protein</fullName>
    </submittedName>
</protein>
<evidence type="ECO:0000256" key="1">
    <source>
        <dbReference type="ARBA" id="ARBA00022692"/>
    </source>
</evidence>
<evidence type="ECO:0000313" key="5">
    <source>
        <dbReference type="EMBL" id="KAG8198722.1"/>
    </source>
</evidence>
<feature type="transmembrane region" description="Helical" evidence="4">
    <location>
        <begin position="376"/>
        <end position="395"/>
    </location>
</feature>
<evidence type="ECO:0000256" key="3">
    <source>
        <dbReference type="ARBA" id="ARBA00023136"/>
    </source>
</evidence>
<reference evidence="5 6" key="1">
    <citation type="journal article" date="2022" name="Nat. Ecol. Evol.">
        <title>A masculinizing supergene underlies an exaggerated male reproductive morph in a spider.</title>
        <authorList>
            <person name="Hendrickx F."/>
            <person name="De Corte Z."/>
            <person name="Sonet G."/>
            <person name="Van Belleghem S.M."/>
            <person name="Kostlbacher S."/>
            <person name="Vangestel C."/>
        </authorList>
    </citation>
    <scope>NUCLEOTIDE SEQUENCE [LARGE SCALE GENOMIC DNA]</scope>
    <source>
        <strain evidence="5">W744_W776</strain>
    </source>
</reference>
<feature type="transmembrane region" description="Helical" evidence="4">
    <location>
        <begin position="401"/>
        <end position="423"/>
    </location>
</feature>
<feature type="transmembrane region" description="Helical" evidence="4">
    <location>
        <begin position="54"/>
        <end position="73"/>
    </location>
</feature>
<feature type="transmembrane region" description="Helical" evidence="4">
    <location>
        <begin position="93"/>
        <end position="113"/>
    </location>
</feature>
<organism evidence="5 6">
    <name type="scientific">Oedothorax gibbosus</name>
    <dbReference type="NCBI Taxonomy" id="931172"/>
    <lineage>
        <taxon>Eukaryota</taxon>
        <taxon>Metazoa</taxon>
        <taxon>Ecdysozoa</taxon>
        <taxon>Arthropoda</taxon>
        <taxon>Chelicerata</taxon>
        <taxon>Arachnida</taxon>
        <taxon>Araneae</taxon>
        <taxon>Araneomorphae</taxon>
        <taxon>Entelegynae</taxon>
        <taxon>Araneoidea</taxon>
        <taxon>Linyphiidae</taxon>
        <taxon>Erigoninae</taxon>
        <taxon>Oedothorax</taxon>
    </lineage>
</organism>